<feature type="region of interest" description="Disordered" evidence="1">
    <location>
        <begin position="71"/>
        <end position="92"/>
    </location>
</feature>
<comment type="caution">
    <text evidence="2">The sequence shown here is derived from an EMBL/GenBank/DDBJ whole genome shotgun (WGS) entry which is preliminary data.</text>
</comment>
<accession>A0A6N7Q5A3</accession>
<evidence type="ECO:0000313" key="3">
    <source>
        <dbReference type="Proteomes" id="UP000440224"/>
    </source>
</evidence>
<dbReference type="RefSeq" id="WP_153825225.1">
    <property type="nucleotide sequence ID" value="NZ_WJIE01000033.1"/>
</dbReference>
<gene>
    <name evidence="2" type="ORF">GF068_42065</name>
</gene>
<feature type="non-terminal residue" evidence="2">
    <location>
        <position position="222"/>
    </location>
</feature>
<evidence type="ECO:0000256" key="1">
    <source>
        <dbReference type="SAM" id="MobiDB-lite"/>
    </source>
</evidence>
<protein>
    <submittedName>
        <fullName evidence="2">Uncharacterized protein</fullName>
    </submittedName>
</protein>
<reference evidence="2 3" key="1">
    <citation type="submission" date="2019-10" db="EMBL/GenBank/DDBJ databases">
        <title>A soil myxobacterium in the family Polyangiaceae.</title>
        <authorList>
            <person name="Li Y."/>
            <person name="Wang J."/>
        </authorList>
    </citation>
    <scope>NUCLEOTIDE SEQUENCE [LARGE SCALE GENOMIC DNA]</scope>
    <source>
        <strain evidence="2 3">DSM 14734</strain>
    </source>
</reference>
<feature type="region of interest" description="Disordered" evidence="1">
    <location>
        <begin position="1"/>
        <end position="41"/>
    </location>
</feature>
<dbReference type="Proteomes" id="UP000440224">
    <property type="component" value="Unassembled WGS sequence"/>
</dbReference>
<keyword evidence="3" id="KW-1185">Reference proteome</keyword>
<dbReference type="AlphaFoldDB" id="A0A6N7Q5A3"/>
<dbReference type="EMBL" id="WJIE01000033">
    <property type="protein sequence ID" value="MRG98456.1"/>
    <property type="molecule type" value="Genomic_DNA"/>
</dbReference>
<name>A0A6N7Q5A3_9BACT</name>
<feature type="region of interest" description="Disordered" evidence="1">
    <location>
        <begin position="191"/>
        <end position="222"/>
    </location>
</feature>
<sequence>MDAARDADDEPTQVIERSAVPQSGIRAAEAHPSEPPRDTILDRPSAWSRARAFMDALVLRAGERFRRARLSDRLPPLPPPRSPRATYVSAGSVPHDERGEQLLLDILRAARPYQEGAIFVANYAIALRRLGDDEYADGLLQFALSRMRPDADGFVSVARLRDRLPELSYLGVLVPALTRLEGVHQEVWPDQTGRAKPPYMSIDERPSRQGYPSDLTDAEWEL</sequence>
<proteinExistence type="predicted"/>
<feature type="compositionally biased region" description="Basic and acidic residues" evidence="1">
    <location>
        <begin position="28"/>
        <end position="41"/>
    </location>
</feature>
<evidence type="ECO:0000313" key="2">
    <source>
        <dbReference type="EMBL" id="MRG98456.1"/>
    </source>
</evidence>
<organism evidence="2 3">
    <name type="scientific">Polyangium spumosum</name>
    <dbReference type="NCBI Taxonomy" id="889282"/>
    <lineage>
        <taxon>Bacteria</taxon>
        <taxon>Pseudomonadati</taxon>
        <taxon>Myxococcota</taxon>
        <taxon>Polyangia</taxon>
        <taxon>Polyangiales</taxon>
        <taxon>Polyangiaceae</taxon>
        <taxon>Polyangium</taxon>
    </lineage>
</organism>